<dbReference type="EMBL" id="GEZM01048721">
    <property type="protein sequence ID" value="JAV76464.1"/>
    <property type="molecule type" value="Transcribed_RNA"/>
</dbReference>
<accession>A0A1Y1LTX7</accession>
<dbReference type="EMBL" id="GEZM01048718">
    <property type="protein sequence ID" value="JAV76470.1"/>
    <property type="molecule type" value="Transcribed_RNA"/>
</dbReference>
<dbReference type="EMBL" id="GEZM01048716">
    <property type="protein sequence ID" value="JAV76474.1"/>
    <property type="molecule type" value="Transcribed_RNA"/>
</dbReference>
<proteinExistence type="predicted"/>
<name>A0A1Y1LTX7_PHOPY</name>
<organism evidence="1">
    <name type="scientific">Photinus pyralis</name>
    <name type="common">Common eastern firefly</name>
    <name type="synonym">Lampyris pyralis</name>
    <dbReference type="NCBI Taxonomy" id="7054"/>
    <lineage>
        <taxon>Eukaryota</taxon>
        <taxon>Metazoa</taxon>
        <taxon>Ecdysozoa</taxon>
        <taxon>Arthropoda</taxon>
        <taxon>Hexapoda</taxon>
        <taxon>Insecta</taxon>
        <taxon>Pterygota</taxon>
        <taxon>Neoptera</taxon>
        <taxon>Endopterygota</taxon>
        <taxon>Coleoptera</taxon>
        <taxon>Polyphaga</taxon>
        <taxon>Elateriformia</taxon>
        <taxon>Elateroidea</taxon>
        <taxon>Lampyridae</taxon>
        <taxon>Lampyrinae</taxon>
        <taxon>Photinus</taxon>
    </lineage>
</organism>
<sequence>MRTRLSGLTNSAPIMKQVGYDPALEKASTNSITRKKVYVLLKERITPHNALNATLDIKIVFLPNLSDNIPEIGRPSIPPMLLIVPTSVNFHVFSLQWRLKSCKIEVLFISYTNSLQLSTLVLSNPEHKA</sequence>
<protein>
    <submittedName>
        <fullName evidence="1">Uncharacterized protein</fullName>
    </submittedName>
</protein>
<reference evidence="1" key="1">
    <citation type="journal article" date="2016" name="Sci. Rep.">
        <title>Molecular characterization of firefly nuptial gifts: a multi-omics approach sheds light on postcopulatory sexual selection.</title>
        <authorList>
            <person name="Al-Wathiqui N."/>
            <person name="Fallon T.R."/>
            <person name="South A."/>
            <person name="Weng J.K."/>
            <person name="Lewis S.M."/>
        </authorList>
    </citation>
    <scope>NUCLEOTIDE SEQUENCE</scope>
</reference>
<dbReference type="EMBL" id="GEZM01048730">
    <property type="protein sequence ID" value="JAV76446.1"/>
    <property type="molecule type" value="Transcribed_RNA"/>
</dbReference>
<dbReference type="EMBL" id="GEZM01048724">
    <property type="protein sequence ID" value="JAV76457.1"/>
    <property type="molecule type" value="Transcribed_RNA"/>
</dbReference>
<dbReference type="EMBL" id="GEZM01048726">
    <property type="protein sequence ID" value="JAV76453.1"/>
    <property type="molecule type" value="Transcribed_RNA"/>
</dbReference>
<dbReference type="AlphaFoldDB" id="A0A1Y1LTX7"/>
<evidence type="ECO:0000313" key="1">
    <source>
        <dbReference type="EMBL" id="JAV76461.1"/>
    </source>
</evidence>
<dbReference type="EMBL" id="GEZM01048723">
    <property type="protein sequence ID" value="JAV76461.1"/>
    <property type="molecule type" value="Transcribed_RNA"/>
</dbReference>